<dbReference type="SUPFAM" id="SSF46894">
    <property type="entry name" value="C-terminal effector domain of the bipartite response regulators"/>
    <property type="match status" value="1"/>
</dbReference>
<reference evidence="4 7" key="2">
    <citation type="submission" date="2020-08" db="EMBL/GenBank/DDBJ databases">
        <title>Amycolatopsis echigonensis JCM 21831.</title>
        <authorList>
            <person name="Tedsree N."/>
            <person name="Kuncharoen N."/>
            <person name="Likhitwitayawuid K."/>
            <person name="Tanasupawat S."/>
        </authorList>
    </citation>
    <scope>NUCLEOTIDE SEQUENCE [LARGE SCALE GENOMIC DNA]</scope>
    <source>
        <strain evidence="4 7">JCM 21831</strain>
    </source>
</reference>
<protein>
    <submittedName>
        <fullName evidence="4">LysM peptidoglycan-binding domain-containing protein</fullName>
    </submittedName>
    <submittedName>
        <fullName evidence="5">Transcriptional activator</fullName>
    </submittedName>
</protein>
<dbReference type="OrthoDB" id="8444614at2"/>
<dbReference type="PANTHER" id="PTHR35807">
    <property type="entry name" value="TRANSCRIPTIONAL REGULATOR REDD-RELATED"/>
    <property type="match status" value="1"/>
</dbReference>
<feature type="compositionally biased region" description="Pro residues" evidence="1">
    <location>
        <begin position="303"/>
        <end position="314"/>
    </location>
</feature>
<dbReference type="Gene3D" id="1.25.40.10">
    <property type="entry name" value="Tetratricopeptide repeat domain"/>
    <property type="match status" value="1"/>
</dbReference>
<dbReference type="AlphaFoldDB" id="A0A2N3WLP1"/>
<keyword evidence="6" id="KW-1185">Reference proteome</keyword>
<reference evidence="5 6" key="1">
    <citation type="submission" date="2017-12" db="EMBL/GenBank/DDBJ databases">
        <title>Sequencing the genomes of 1000 Actinobacteria strains.</title>
        <authorList>
            <person name="Klenk H.-P."/>
        </authorList>
    </citation>
    <scope>NUCLEOTIDE SEQUENCE [LARGE SCALE GENOMIC DNA]</scope>
    <source>
        <strain evidence="5 6">DSM 45165</strain>
    </source>
</reference>
<dbReference type="GO" id="GO:0006355">
    <property type="term" value="P:regulation of DNA-templated transcription"/>
    <property type="evidence" value="ECO:0007669"/>
    <property type="project" value="InterPro"/>
</dbReference>
<feature type="compositionally biased region" description="Basic and acidic residues" evidence="1">
    <location>
        <begin position="639"/>
        <end position="648"/>
    </location>
</feature>
<dbReference type="EMBL" id="JACJHR010000021">
    <property type="protein sequence ID" value="MBB2500737.1"/>
    <property type="molecule type" value="Genomic_DNA"/>
</dbReference>
<feature type="domain" description="Bacterial transcriptional activator" evidence="3">
    <location>
        <begin position="877"/>
        <end position="1016"/>
    </location>
</feature>
<dbReference type="InterPro" id="IPR005158">
    <property type="entry name" value="BTAD"/>
</dbReference>
<dbReference type="SMART" id="SM01043">
    <property type="entry name" value="BTAD"/>
    <property type="match status" value="1"/>
</dbReference>
<feature type="transmembrane region" description="Helical" evidence="2">
    <location>
        <begin position="132"/>
        <end position="150"/>
    </location>
</feature>
<dbReference type="InterPro" id="IPR036388">
    <property type="entry name" value="WH-like_DNA-bd_sf"/>
</dbReference>
<comment type="caution">
    <text evidence="5">The sequence shown here is derived from an EMBL/GenBank/DDBJ whole genome shotgun (WGS) entry which is preliminary data.</text>
</comment>
<keyword evidence="2" id="KW-1133">Transmembrane helix</keyword>
<dbReference type="EMBL" id="PJMY01000003">
    <property type="protein sequence ID" value="PKV94770.1"/>
    <property type="molecule type" value="Genomic_DNA"/>
</dbReference>
<evidence type="ECO:0000313" key="5">
    <source>
        <dbReference type="EMBL" id="PKV94770.1"/>
    </source>
</evidence>
<evidence type="ECO:0000256" key="2">
    <source>
        <dbReference type="SAM" id="Phobius"/>
    </source>
</evidence>
<keyword evidence="2" id="KW-0812">Transmembrane</keyword>
<feature type="transmembrane region" description="Helical" evidence="2">
    <location>
        <begin position="331"/>
        <end position="349"/>
    </location>
</feature>
<dbReference type="InterPro" id="IPR036779">
    <property type="entry name" value="LysM_dom_sf"/>
</dbReference>
<gene>
    <name evidence="5" type="ORF">ATK30_5655</name>
    <name evidence="4" type="ORF">H5411_16570</name>
</gene>
<dbReference type="InterPro" id="IPR011990">
    <property type="entry name" value="TPR-like_helical_dom_sf"/>
</dbReference>
<dbReference type="SUPFAM" id="SSF48452">
    <property type="entry name" value="TPR-like"/>
    <property type="match status" value="1"/>
</dbReference>
<accession>A0A2N3WLP1</accession>
<evidence type="ECO:0000313" key="4">
    <source>
        <dbReference type="EMBL" id="MBB2500737.1"/>
    </source>
</evidence>
<evidence type="ECO:0000256" key="1">
    <source>
        <dbReference type="SAM" id="MobiDB-lite"/>
    </source>
</evidence>
<proteinExistence type="predicted"/>
<dbReference type="InterPro" id="IPR051677">
    <property type="entry name" value="AfsR-DnrI-RedD_regulator"/>
</dbReference>
<evidence type="ECO:0000313" key="6">
    <source>
        <dbReference type="Proteomes" id="UP000233750"/>
    </source>
</evidence>
<feature type="region of interest" description="Disordered" evidence="1">
    <location>
        <begin position="703"/>
        <end position="755"/>
    </location>
</feature>
<feature type="region of interest" description="Disordered" evidence="1">
    <location>
        <begin position="622"/>
        <end position="667"/>
    </location>
</feature>
<dbReference type="Gene3D" id="1.10.10.10">
    <property type="entry name" value="Winged helix-like DNA-binding domain superfamily/Winged helix DNA-binding domain"/>
    <property type="match status" value="1"/>
</dbReference>
<dbReference type="Gene3D" id="3.10.350.10">
    <property type="entry name" value="LysM domain"/>
    <property type="match status" value="1"/>
</dbReference>
<dbReference type="Pfam" id="PF03704">
    <property type="entry name" value="BTAD"/>
    <property type="match status" value="1"/>
</dbReference>
<feature type="compositionally biased region" description="Pro residues" evidence="1">
    <location>
        <begin position="712"/>
        <end position="729"/>
    </location>
</feature>
<feature type="compositionally biased region" description="Low complexity" evidence="1">
    <location>
        <begin position="649"/>
        <end position="662"/>
    </location>
</feature>
<sequence length="1029" mass="109011">MTATSESAQRKPARPFAAGHRSWLVLAATVRVLARALRALLAVVVLLALIGGLPTALVQFIGWPLPDHLPAWDEIQNTLLAPMSPQFLLDALACALWPLWARFTFDVLAAIPDVVRCAPWQRSGGSVRDGPLHAAAGVLVGTIVFSILSSRTSAPTTTTQAAALEPSADGRTTIATAVHRSEILSTNRPAIVTAAAHTRAATASQQDMETVRPPEHGVHDSLWRVAQRCLGDGNRWPEIWKLNRGTTQIDGTVFTTPSLIRPGWQLRLPALTSVSPAPPPVAEHPSPPDRPQAPGPDTQAPSTPLPSVPSPPAKAAPAAAVPGIGISLPTGAFVGLGLAALITVAMISVRLHRRSRYRPSAAEPDDPGGAPVVRALRIAYDYATLPHDGENASRISQQPSGFARPADLDARDRAQATARAALPTQETTVLGLREGQAVALDLARSCGLGLIGPGAHAAARALIVALLAPAVNGGQGAFVVIPAADAETLFGTDLPLGAPARLRIVDDLPAALSVLEAELLTRVRDDEADQEHDADDRAHAVLVATPAGDVERRMQAILDNGAGLGLAGVLLGQWRPGGTARVRNDGTIGATSPTLADALGGARLFTLPGTDTTELLALLHAAEPDDSEPPGQPAAETTSVRRGEDAPARRAAFAATDDAGADCPTHQTNFEFITGGAHEPAPVMSALPASPPARRAIDIASPDATTEQETPELPPNNDPRPPPRAPIPPRTAGSSKDGKPATSRAGDEQSTGRPLLQTPAHASVQLSADEDTPLHLQVLGRLRLMRVEPNPTDLIECLAPRQREVLVYLALHPEGARREVLAAALWPDAPGDRPYNSFHATLSQLRRGLRTATRNEITNITANDDGHYALDRSVVTVDLWEVFDALALSRHAAIGTDAEATLRRVAELYRGDLADSISADWIDGPREAIRREVLDALSALIRTIGDGDPKQTLALLEQARSLDPYNEAIYRDLMRIQARLGQYDSISRTLSLLTNSLATLDQRPGRDTIGLADFLRQPRGSQRRGREAS</sequence>
<keyword evidence="2" id="KW-0472">Membrane</keyword>
<organism evidence="5 6">
    <name type="scientific">Amycolatopsis echigonensis</name>
    <dbReference type="NCBI Taxonomy" id="2576905"/>
    <lineage>
        <taxon>Bacteria</taxon>
        <taxon>Bacillati</taxon>
        <taxon>Actinomycetota</taxon>
        <taxon>Actinomycetes</taxon>
        <taxon>Pseudonocardiales</taxon>
        <taxon>Pseudonocardiaceae</taxon>
        <taxon>Amycolatopsis</taxon>
    </lineage>
</organism>
<evidence type="ECO:0000313" key="7">
    <source>
        <dbReference type="Proteomes" id="UP000550260"/>
    </source>
</evidence>
<dbReference type="Proteomes" id="UP000550260">
    <property type="component" value="Unassembled WGS sequence"/>
</dbReference>
<dbReference type="Proteomes" id="UP000233750">
    <property type="component" value="Unassembled WGS sequence"/>
</dbReference>
<accession>A0A8E1VYP2</accession>
<feature type="transmembrane region" description="Helical" evidence="2">
    <location>
        <begin position="39"/>
        <end position="62"/>
    </location>
</feature>
<dbReference type="GO" id="GO:0003677">
    <property type="term" value="F:DNA binding"/>
    <property type="evidence" value="ECO:0007669"/>
    <property type="project" value="InterPro"/>
</dbReference>
<dbReference type="InterPro" id="IPR016032">
    <property type="entry name" value="Sig_transdc_resp-reg_C-effctor"/>
</dbReference>
<feature type="region of interest" description="Disordered" evidence="1">
    <location>
        <begin position="271"/>
        <end position="317"/>
    </location>
</feature>
<evidence type="ECO:0000259" key="3">
    <source>
        <dbReference type="SMART" id="SM01043"/>
    </source>
</evidence>
<name>A0A2N3WLP1_9PSEU</name>